<dbReference type="EMBL" id="PGTK01000012">
    <property type="protein sequence ID" value="PJF30314.1"/>
    <property type="molecule type" value="Genomic_DNA"/>
</dbReference>
<feature type="chain" id="PRO_5014954742" description="DUF3352 domain-containing protein" evidence="1">
    <location>
        <begin position="17"/>
        <end position="347"/>
    </location>
</feature>
<reference evidence="2 3" key="1">
    <citation type="submission" date="2017-11" db="EMBL/GenBank/DDBJ databases">
        <title>Evolution of Phototrophy in the Chloroflexi Phylum Driven by Horizontal Gene Transfer.</title>
        <authorList>
            <person name="Ward L.M."/>
            <person name="Hemp J."/>
            <person name="Shih P.M."/>
            <person name="Mcglynn S.E."/>
            <person name="Fischer W."/>
        </authorList>
    </citation>
    <scope>NUCLEOTIDE SEQUENCE [LARGE SCALE GENOMIC DNA]</scope>
    <source>
        <strain evidence="2">CP2_2F</strain>
    </source>
</reference>
<accession>A0A2M8NYE8</accession>
<keyword evidence="1" id="KW-0732">Signal</keyword>
<evidence type="ECO:0000256" key="1">
    <source>
        <dbReference type="SAM" id="SignalP"/>
    </source>
</evidence>
<proteinExistence type="predicted"/>
<organism evidence="2 3">
    <name type="scientific">Candidatus Thermofonsia Clade 1 bacterium</name>
    <dbReference type="NCBI Taxonomy" id="2364210"/>
    <lineage>
        <taxon>Bacteria</taxon>
        <taxon>Bacillati</taxon>
        <taxon>Chloroflexota</taxon>
        <taxon>Candidatus Thermofontia</taxon>
        <taxon>Candidatus Thermofonsia Clade 1</taxon>
    </lineage>
</organism>
<evidence type="ECO:0008006" key="4">
    <source>
        <dbReference type="Google" id="ProtNLM"/>
    </source>
</evidence>
<sequence length="347" mass="36497">MLIGVLCALWAMPAQAQNGALSNLMRQAPDNASARSILWFSSLGALKRALNVQVASREALDSLPLMQRATYLTEIGRLVYFSEQSGLARAPEWLATFGINSFAIEQELVIGQPPDQAAILEGNFDAGAISAALQNAGYQPQALNGAPIFAIGNDNSPPGGIVGSLAADRLNRIALAPNRIMTAASTQALSAMLSPVPSLAENPIYAALATGLERRGTLISAALFDGAFAARELVGTVPSAPGGLPAYQAGAIGYYRSGNARSLTFALAYADSNTAAQAGAVLTARLETYLSPDQPERPLFAGWQFVPEVEQIGGVTLLKVSANMPEDSDVAWVLLVQERDLGFLRPQ</sequence>
<gene>
    <name evidence="2" type="ORF">CUN51_08380</name>
</gene>
<evidence type="ECO:0000313" key="3">
    <source>
        <dbReference type="Proteomes" id="UP000228921"/>
    </source>
</evidence>
<protein>
    <recommendedName>
        <fullName evidence="4">DUF3352 domain-containing protein</fullName>
    </recommendedName>
</protein>
<name>A0A2M8NYE8_9CHLR</name>
<dbReference type="AlphaFoldDB" id="A0A2M8NYE8"/>
<dbReference type="Proteomes" id="UP000228921">
    <property type="component" value="Unassembled WGS sequence"/>
</dbReference>
<evidence type="ECO:0000313" key="2">
    <source>
        <dbReference type="EMBL" id="PJF30314.1"/>
    </source>
</evidence>
<feature type="signal peptide" evidence="1">
    <location>
        <begin position="1"/>
        <end position="16"/>
    </location>
</feature>
<comment type="caution">
    <text evidence="2">The sequence shown here is derived from an EMBL/GenBank/DDBJ whole genome shotgun (WGS) entry which is preliminary data.</text>
</comment>